<dbReference type="AlphaFoldDB" id="A0A919IR40"/>
<evidence type="ECO:0000313" key="3">
    <source>
        <dbReference type="Proteomes" id="UP000619479"/>
    </source>
</evidence>
<protein>
    <recommendedName>
        <fullName evidence="4">BMP family ABC transporter substrate-binding protein</fullName>
    </recommendedName>
</protein>
<reference evidence="2" key="1">
    <citation type="submission" date="2021-01" db="EMBL/GenBank/DDBJ databases">
        <title>Whole genome shotgun sequence of Actinoplanes cyaneus NBRC 14990.</title>
        <authorList>
            <person name="Komaki H."/>
            <person name="Tamura T."/>
        </authorList>
    </citation>
    <scope>NUCLEOTIDE SEQUENCE</scope>
    <source>
        <strain evidence="2">NBRC 14990</strain>
    </source>
</reference>
<dbReference type="EMBL" id="BOMH01000080">
    <property type="protein sequence ID" value="GID70680.1"/>
    <property type="molecule type" value="Genomic_DNA"/>
</dbReference>
<keyword evidence="1" id="KW-0812">Transmembrane</keyword>
<proteinExistence type="predicted"/>
<dbReference type="Proteomes" id="UP000619479">
    <property type="component" value="Unassembled WGS sequence"/>
</dbReference>
<keyword evidence="3" id="KW-1185">Reference proteome</keyword>
<sequence>MAVQKDKVTGDSQVRKSQFGIDTVRGRLIAGGALLVIVAGITTWALWPDPEPREREYRDATACLLTGEEGIGAEPANAIWSSMQQISETTLVRVQNLPVSGPQTVDNAKGFVNSLTAVKCGVIVAVGGPQTAAVDHVASANPQVTFISVGGGTAAGNVQVVDAAGAPDAVSTELQELARNSS</sequence>
<comment type="caution">
    <text evidence="2">The sequence shown here is derived from an EMBL/GenBank/DDBJ whole genome shotgun (WGS) entry which is preliminary data.</text>
</comment>
<accession>A0A919IR40</accession>
<dbReference type="Gene3D" id="3.40.50.2300">
    <property type="match status" value="1"/>
</dbReference>
<name>A0A919IR40_9ACTN</name>
<keyword evidence="1" id="KW-1133">Transmembrane helix</keyword>
<keyword evidence="1" id="KW-0472">Membrane</keyword>
<evidence type="ECO:0008006" key="4">
    <source>
        <dbReference type="Google" id="ProtNLM"/>
    </source>
</evidence>
<feature type="transmembrane region" description="Helical" evidence="1">
    <location>
        <begin position="28"/>
        <end position="47"/>
    </location>
</feature>
<evidence type="ECO:0000256" key="1">
    <source>
        <dbReference type="SAM" id="Phobius"/>
    </source>
</evidence>
<organism evidence="2 3">
    <name type="scientific">Actinoplanes cyaneus</name>
    <dbReference type="NCBI Taxonomy" id="52696"/>
    <lineage>
        <taxon>Bacteria</taxon>
        <taxon>Bacillati</taxon>
        <taxon>Actinomycetota</taxon>
        <taxon>Actinomycetes</taxon>
        <taxon>Micromonosporales</taxon>
        <taxon>Micromonosporaceae</taxon>
        <taxon>Actinoplanes</taxon>
    </lineage>
</organism>
<evidence type="ECO:0000313" key="2">
    <source>
        <dbReference type="EMBL" id="GID70680.1"/>
    </source>
</evidence>
<gene>
    <name evidence="2" type="ORF">Acy02nite_85610</name>
</gene>